<proteinExistence type="predicted"/>
<name>A0A1Y2FZ22_9BASI</name>
<protein>
    <submittedName>
        <fullName evidence="4">Rho GTPase activation protein</fullName>
    </submittedName>
</protein>
<comment type="caution">
    <text evidence="4">The sequence shown here is derived from an EMBL/GenBank/DDBJ whole genome shotgun (WGS) entry which is preliminary data.</text>
</comment>
<feature type="region of interest" description="Disordered" evidence="2">
    <location>
        <begin position="171"/>
        <end position="195"/>
    </location>
</feature>
<dbReference type="PANTHER" id="PTHR23176:SF129">
    <property type="entry name" value="RHO GTPASE ACTIVATING PROTEIN AT 16F, ISOFORM E-RELATED"/>
    <property type="match status" value="1"/>
</dbReference>
<dbReference type="Proteomes" id="UP000193467">
    <property type="component" value="Unassembled WGS sequence"/>
</dbReference>
<reference evidence="4 5" key="1">
    <citation type="submission" date="2016-07" db="EMBL/GenBank/DDBJ databases">
        <title>Pervasive Adenine N6-methylation of Active Genes in Fungi.</title>
        <authorList>
            <consortium name="DOE Joint Genome Institute"/>
            <person name="Mondo S.J."/>
            <person name="Dannebaum R.O."/>
            <person name="Kuo R.C."/>
            <person name="Labutti K."/>
            <person name="Haridas S."/>
            <person name="Kuo A."/>
            <person name="Salamov A."/>
            <person name="Ahrendt S.R."/>
            <person name="Lipzen A."/>
            <person name="Sullivan W."/>
            <person name="Andreopoulos W.B."/>
            <person name="Clum A."/>
            <person name="Lindquist E."/>
            <person name="Daum C."/>
            <person name="Ramamoorthy G.K."/>
            <person name="Gryganskyi A."/>
            <person name="Culley D."/>
            <person name="Magnuson J.K."/>
            <person name="James T.Y."/>
            <person name="O'Malley M.A."/>
            <person name="Stajich J.E."/>
            <person name="Spatafora J.W."/>
            <person name="Visel A."/>
            <person name="Grigoriev I.V."/>
        </authorList>
    </citation>
    <scope>NUCLEOTIDE SEQUENCE [LARGE SCALE GENOMIC DNA]</scope>
    <source>
        <strain evidence="4 5">62-1032</strain>
    </source>
</reference>
<keyword evidence="1" id="KW-0343">GTPase activation</keyword>
<evidence type="ECO:0000256" key="1">
    <source>
        <dbReference type="ARBA" id="ARBA00022468"/>
    </source>
</evidence>
<feature type="compositionally biased region" description="Basic residues" evidence="2">
    <location>
        <begin position="101"/>
        <end position="110"/>
    </location>
</feature>
<feature type="region of interest" description="Disordered" evidence="2">
    <location>
        <begin position="1"/>
        <end position="110"/>
    </location>
</feature>
<evidence type="ECO:0000259" key="3">
    <source>
        <dbReference type="PROSITE" id="PS50238"/>
    </source>
</evidence>
<dbReference type="OrthoDB" id="20689at2759"/>
<evidence type="ECO:0000313" key="4">
    <source>
        <dbReference type="EMBL" id="ORY88599.1"/>
    </source>
</evidence>
<keyword evidence="5" id="KW-1185">Reference proteome</keyword>
<dbReference type="SMART" id="SM00324">
    <property type="entry name" value="RhoGAP"/>
    <property type="match status" value="1"/>
</dbReference>
<dbReference type="InterPro" id="IPR000198">
    <property type="entry name" value="RhoGAP_dom"/>
</dbReference>
<dbReference type="Pfam" id="PF00620">
    <property type="entry name" value="RhoGAP"/>
    <property type="match status" value="1"/>
</dbReference>
<dbReference type="EMBL" id="MCGR01000009">
    <property type="protein sequence ID" value="ORY88599.1"/>
    <property type="molecule type" value="Genomic_DNA"/>
</dbReference>
<dbReference type="STRING" id="106004.A0A1Y2FZ22"/>
<evidence type="ECO:0000313" key="5">
    <source>
        <dbReference type="Proteomes" id="UP000193467"/>
    </source>
</evidence>
<dbReference type="PANTHER" id="PTHR23176">
    <property type="entry name" value="RHO/RAC/CDC GTPASE-ACTIVATING PROTEIN"/>
    <property type="match status" value="1"/>
</dbReference>
<dbReference type="PROSITE" id="PS50238">
    <property type="entry name" value="RHOGAP"/>
    <property type="match status" value="1"/>
</dbReference>
<dbReference type="GO" id="GO:0005096">
    <property type="term" value="F:GTPase activator activity"/>
    <property type="evidence" value="ECO:0007669"/>
    <property type="project" value="UniProtKB-KW"/>
</dbReference>
<feature type="domain" description="Rho-GAP" evidence="3">
    <location>
        <begin position="367"/>
        <end position="573"/>
    </location>
</feature>
<dbReference type="InParanoid" id="A0A1Y2FZ22"/>
<feature type="compositionally biased region" description="Low complexity" evidence="2">
    <location>
        <begin position="296"/>
        <end position="305"/>
    </location>
</feature>
<feature type="region of interest" description="Disordered" evidence="2">
    <location>
        <begin position="271"/>
        <end position="305"/>
    </location>
</feature>
<dbReference type="AlphaFoldDB" id="A0A1Y2FZ22"/>
<organism evidence="4 5">
    <name type="scientific">Leucosporidium creatinivorum</name>
    <dbReference type="NCBI Taxonomy" id="106004"/>
    <lineage>
        <taxon>Eukaryota</taxon>
        <taxon>Fungi</taxon>
        <taxon>Dikarya</taxon>
        <taxon>Basidiomycota</taxon>
        <taxon>Pucciniomycotina</taxon>
        <taxon>Microbotryomycetes</taxon>
        <taxon>Leucosporidiales</taxon>
        <taxon>Leucosporidium</taxon>
    </lineage>
</organism>
<feature type="region of interest" description="Disordered" evidence="2">
    <location>
        <begin position="213"/>
        <end position="241"/>
    </location>
</feature>
<evidence type="ECO:0000256" key="2">
    <source>
        <dbReference type="SAM" id="MobiDB-lite"/>
    </source>
</evidence>
<dbReference type="InterPro" id="IPR050729">
    <property type="entry name" value="Rho-GAP"/>
</dbReference>
<dbReference type="GO" id="GO:0005737">
    <property type="term" value="C:cytoplasm"/>
    <property type="evidence" value="ECO:0007669"/>
    <property type="project" value="TreeGrafter"/>
</dbReference>
<sequence>MAYSSRASRDHLATGYRPQQLAGSPLYPGSAPGAAQQASFAYGSEDEEHQQQQQHHSGFHLPRSLSRSRSRSRSQIFFGDQGSTTPPPPAPTLDEPEQQHHNKHKKKHQIRTLRAEYKIARGVEVLLKEKKKGRLADEMGFGAGGGGGGGAGGVEEVVMGLAGRFEEQIRVSRSGGGRQRSVSVGRSNGGGGGGADLGGMAVGLLGMAEQAEQRYVSSRRRSQSQSSSYPAGAERGQGDNGGVLQMLEKDVASPQAAALLVGVVGAVSVKEPRRRSSTGGGAELSRQQSFSNFIHPSPSFDSTSPSPLHLRVNPRQHLAVRHAAATLLMKEPEMQYITGRRSDMVSLLERGESQAQGGGPTKALFGVPLSTLVLHESTDSHHGIAPNTTLRIPTFIDHCLTALMQMDVTVEGILRRSGNLHQLHSIMLALDNAGGNDTVIDLAAIDQITLASLLKKFLAKLPDPVLTEHLFDLFVATSHIKNMWIRKRAMHLVVCMMPKVNRDVMEVIFLFLDWLSTFAHITVKDGNQMELTSMAKVMAPTLMRPYGRDAKVEELPAMIAAVFNLLEDQHIYHEIPFELAHVLHMDLPRRDTRSLLKKMEDFFSGSSHRHQQH</sequence>
<dbReference type="GO" id="GO:0007165">
    <property type="term" value="P:signal transduction"/>
    <property type="evidence" value="ECO:0007669"/>
    <property type="project" value="InterPro"/>
</dbReference>
<dbReference type="Gene3D" id="1.10.555.10">
    <property type="entry name" value="Rho GTPase activation protein"/>
    <property type="match status" value="1"/>
</dbReference>
<dbReference type="InterPro" id="IPR008936">
    <property type="entry name" value="Rho_GTPase_activation_prot"/>
</dbReference>
<accession>A0A1Y2FZ22</accession>
<dbReference type="SUPFAM" id="SSF48350">
    <property type="entry name" value="GTPase activation domain, GAP"/>
    <property type="match status" value="1"/>
</dbReference>
<gene>
    <name evidence="4" type="ORF">BCR35DRAFT_329844</name>
</gene>
<feature type="compositionally biased region" description="Polar residues" evidence="2">
    <location>
        <begin position="285"/>
        <end position="294"/>
    </location>
</feature>